<evidence type="ECO:0000256" key="1">
    <source>
        <dbReference type="ARBA" id="ARBA00004141"/>
    </source>
</evidence>
<comment type="similarity">
    <text evidence="2">Belongs to the CSC1 (TC 1.A.17) family.</text>
</comment>
<dbReference type="AlphaFoldDB" id="A0A9P5XIV9"/>
<dbReference type="Pfam" id="PF14703">
    <property type="entry name" value="PHM7_cyt"/>
    <property type="match status" value="1"/>
</dbReference>
<feature type="transmembrane region" description="Helical" evidence="9">
    <location>
        <begin position="464"/>
        <end position="486"/>
    </location>
</feature>
<dbReference type="PANTHER" id="PTHR13018:SF149">
    <property type="entry name" value="DOMAIN PROTEIN, PUTATIVE (AFU_ORTHOLOGUE AFUA_3G11660)-RELATED"/>
    <property type="match status" value="1"/>
</dbReference>
<dbReference type="PANTHER" id="PTHR13018">
    <property type="entry name" value="PROBABLE MEMBRANE PROTEIN DUF221-RELATED"/>
    <property type="match status" value="1"/>
</dbReference>
<sequence>MASVVNGADQIFNDNSRTLAPAAVGSQVALMSVISVVTIIIFNVLRPTNKVIYEPKVKYHVGSKPPPRISDSLCGWLPPLIRTKEPELLDKIGLDAVAFLRFLRLMRWLFTGIAALTCSILIPINIVYNLQHVPTKSRDILSMLTIRDVSGSFLYAHVVVTYLITFLIIFCVHIHWKKMVQLRHAWFRSPEYLQSFYARTLQVTAVPKKYQTDEGLKAIFEGLGVPYPTTSVHIGRRVGKLPDLIDYHNQTVREFEEVLVKFLKGGKIRSKRPTIRIGGTCGCGGTNKDAIEFYTAKLKRTEAAIEEYRNQIDTRKAENYGFASMAAVPYAHIVGNMLRGKHPKGTTIGLAPNPKDIIWDNMNKTSGELARKKTVGFLWLCLVCFFNTVPLFIISILANLDSLRVYVPFLQTWFDANEFSFAFVSGVLPPAISGIFSFFLPIIMRVLTKYMGALTHSKLDRAVIARYFTFLVISQLVIFTLIGVIFNSVKDIVEQIGRRASFSEILDNLHKLPDTINRTYINQASYWLTFFPLRGFLALFDLAQIVNLVWISFKTHVFGRTPRDIREWTQPPDFQYAIYYSNILFMGAVGLVFAPLAPLVVVAAAIVFWISSWVYKYQLMFVFVSKVESGGRIWNVVINRLLACVVLMQLLMILTIGLQYRFSSFQWVSTVPPMLIVLAYKIYINRTFMAQFRYFSPTEEELRQAKVHSERADNKGNRLEKRFGHPALHMELFTPMLHAKMMPLLSQVYSGKINSDKAKLEEYGGQRMDAHIVPGGIKIAAISQHDLEYDPALYQRDRGELDWDQRSIASTTLMDGASTLQASKSQYYAAPGTPKLSGYDAYLANGPASHSMNPSDIELAPIDSMQEPLLNLRAYDIQQGFGSQQTLVPDTPPQLYQLHNGSREASLHRPQERPYSPSPSYTTDPQYHNARATPTPSPGPGQHASHPSQQWSSSGHGHNAPVPRQQSQQWGNVSPVSRHSPQQASQQWGGGMAGVGAVRAPQHSPGSPSQQWARGNASRSGTPVQGQGQPGHAYQSSQASMQWQQQPHQQAGGSNMAGRGAYGRGH</sequence>
<feature type="compositionally biased region" description="Low complexity" evidence="8">
    <location>
        <begin position="914"/>
        <end position="923"/>
    </location>
</feature>
<feature type="transmembrane region" description="Helical" evidence="9">
    <location>
        <begin position="377"/>
        <end position="400"/>
    </location>
</feature>
<feature type="domain" description="CSC1/OSCA1-like N-terminal transmembrane" evidence="11">
    <location>
        <begin position="24"/>
        <end position="173"/>
    </location>
</feature>
<dbReference type="Pfam" id="PF02714">
    <property type="entry name" value="RSN1_7TM"/>
    <property type="match status" value="1"/>
</dbReference>
<feature type="transmembrane region" description="Helical" evidence="9">
    <location>
        <begin position="108"/>
        <end position="128"/>
    </location>
</feature>
<reference evidence="13" key="1">
    <citation type="submission" date="2020-11" db="EMBL/GenBank/DDBJ databases">
        <authorList>
            <consortium name="DOE Joint Genome Institute"/>
            <person name="Ahrendt S."/>
            <person name="Riley R."/>
            <person name="Andreopoulos W."/>
            <person name="Labutti K."/>
            <person name="Pangilinan J."/>
            <person name="Ruiz-Duenas F.J."/>
            <person name="Barrasa J.M."/>
            <person name="Sanchez-Garcia M."/>
            <person name="Camarero S."/>
            <person name="Miyauchi S."/>
            <person name="Serrano A."/>
            <person name="Linde D."/>
            <person name="Babiker R."/>
            <person name="Drula E."/>
            <person name="Ayuso-Fernandez I."/>
            <person name="Pacheco R."/>
            <person name="Padilla G."/>
            <person name="Ferreira P."/>
            <person name="Barriuso J."/>
            <person name="Kellner H."/>
            <person name="Castanera R."/>
            <person name="Alfaro M."/>
            <person name="Ramirez L."/>
            <person name="Pisabarro A.G."/>
            <person name="Kuo A."/>
            <person name="Tritt A."/>
            <person name="Lipzen A."/>
            <person name="He G."/>
            <person name="Yan M."/>
            <person name="Ng V."/>
            <person name="Cullen D."/>
            <person name="Martin F."/>
            <person name="Rosso M.-N."/>
            <person name="Henrissat B."/>
            <person name="Hibbett D."/>
            <person name="Martinez A.T."/>
            <person name="Grigoriev I.V."/>
        </authorList>
    </citation>
    <scope>NUCLEOTIDE SEQUENCE</scope>
    <source>
        <strain evidence="13">MF-IS2</strain>
    </source>
</reference>
<evidence type="ECO:0000256" key="8">
    <source>
        <dbReference type="SAM" id="MobiDB-lite"/>
    </source>
</evidence>
<dbReference type="InterPro" id="IPR003864">
    <property type="entry name" value="CSC1/OSCA1-like_7TM"/>
</dbReference>
<feature type="compositionally biased region" description="Polar residues" evidence="8">
    <location>
        <begin position="945"/>
        <end position="956"/>
    </location>
</feature>
<evidence type="ECO:0000313" key="14">
    <source>
        <dbReference type="Proteomes" id="UP000807342"/>
    </source>
</evidence>
<dbReference type="EMBL" id="MU151084">
    <property type="protein sequence ID" value="KAF9451515.1"/>
    <property type="molecule type" value="Genomic_DNA"/>
</dbReference>
<dbReference type="GO" id="GO:0005227">
    <property type="term" value="F:calcium-activated cation channel activity"/>
    <property type="evidence" value="ECO:0007669"/>
    <property type="project" value="InterPro"/>
</dbReference>
<feature type="domain" description="CSC1/OSCA1-like 7TM region" evidence="10">
    <location>
        <begin position="372"/>
        <end position="655"/>
    </location>
</feature>
<feature type="compositionally biased region" description="Basic and acidic residues" evidence="8">
    <location>
        <begin position="903"/>
        <end position="912"/>
    </location>
</feature>
<keyword evidence="5 9" id="KW-1133">Transmembrane helix</keyword>
<keyword evidence="7" id="KW-0175">Coiled coil</keyword>
<feature type="compositionally biased region" description="Polar residues" evidence="8">
    <location>
        <begin position="964"/>
        <end position="987"/>
    </location>
</feature>
<evidence type="ECO:0000256" key="7">
    <source>
        <dbReference type="SAM" id="Coils"/>
    </source>
</evidence>
<keyword evidence="14" id="KW-1185">Reference proteome</keyword>
<feature type="transmembrane region" description="Helical" evidence="9">
    <location>
        <begin position="637"/>
        <end position="658"/>
    </location>
</feature>
<feature type="transmembrane region" description="Helical" evidence="9">
    <location>
        <begin position="664"/>
        <end position="683"/>
    </location>
</feature>
<feature type="transmembrane region" description="Helical" evidence="9">
    <location>
        <begin position="535"/>
        <end position="553"/>
    </location>
</feature>
<evidence type="ECO:0000256" key="6">
    <source>
        <dbReference type="ARBA" id="ARBA00023136"/>
    </source>
</evidence>
<feature type="transmembrane region" description="Helical" evidence="9">
    <location>
        <begin position="20"/>
        <end position="45"/>
    </location>
</feature>
<evidence type="ECO:0000256" key="2">
    <source>
        <dbReference type="ARBA" id="ARBA00007779"/>
    </source>
</evidence>
<dbReference type="OrthoDB" id="2150324at2759"/>
<evidence type="ECO:0000313" key="13">
    <source>
        <dbReference type="EMBL" id="KAF9451515.1"/>
    </source>
</evidence>
<evidence type="ECO:0000256" key="3">
    <source>
        <dbReference type="ARBA" id="ARBA00022448"/>
    </source>
</evidence>
<evidence type="ECO:0000256" key="5">
    <source>
        <dbReference type="ARBA" id="ARBA00022989"/>
    </source>
</evidence>
<keyword evidence="6 9" id="KW-0472">Membrane</keyword>
<feature type="coiled-coil region" evidence="7">
    <location>
        <begin position="291"/>
        <end position="318"/>
    </location>
</feature>
<dbReference type="Proteomes" id="UP000807342">
    <property type="component" value="Unassembled WGS sequence"/>
</dbReference>
<feature type="transmembrane region" description="Helical" evidence="9">
    <location>
        <begin position="599"/>
        <end position="617"/>
    </location>
</feature>
<evidence type="ECO:0000259" key="11">
    <source>
        <dbReference type="Pfam" id="PF13967"/>
    </source>
</evidence>
<comment type="caution">
    <text evidence="13">The sequence shown here is derived from an EMBL/GenBank/DDBJ whole genome shotgun (WGS) entry which is preliminary data.</text>
</comment>
<feature type="transmembrane region" description="Helical" evidence="9">
    <location>
        <begin position="153"/>
        <end position="176"/>
    </location>
</feature>
<feature type="transmembrane region" description="Helical" evidence="9">
    <location>
        <begin position="420"/>
        <end position="443"/>
    </location>
</feature>
<keyword evidence="3" id="KW-0813">Transport</keyword>
<name>A0A9P5XIV9_9AGAR</name>
<feature type="domain" description="CSC1/OSCA1-like cytosolic" evidence="12">
    <location>
        <begin position="198"/>
        <end position="361"/>
    </location>
</feature>
<feature type="compositionally biased region" description="Polar residues" evidence="8">
    <location>
        <begin position="1004"/>
        <end position="1027"/>
    </location>
</feature>
<feature type="transmembrane region" description="Helical" evidence="9">
    <location>
        <begin position="574"/>
        <end position="593"/>
    </location>
</feature>
<evidence type="ECO:0000256" key="9">
    <source>
        <dbReference type="SAM" id="Phobius"/>
    </source>
</evidence>
<evidence type="ECO:0000259" key="10">
    <source>
        <dbReference type="Pfam" id="PF02714"/>
    </source>
</evidence>
<gene>
    <name evidence="13" type="ORF">P691DRAFT_663130</name>
</gene>
<evidence type="ECO:0000259" key="12">
    <source>
        <dbReference type="Pfam" id="PF14703"/>
    </source>
</evidence>
<evidence type="ECO:0000256" key="4">
    <source>
        <dbReference type="ARBA" id="ARBA00022692"/>
    </source>
</evidence>
<dbReference type="InterPro" id="IPR045122">
    <property type="entry name" value="Csc1-like"/>
</dbReference>
<feature type="region of interest" description="Disordered" evidence="8">
    <location>
        <begin position="903"/>
        <end position="1066"/>
    </location>
</feature>
<organism evidence="13 14">
    <name type="scientific">Macrolepiota fuliginosa MF-IS2</name>
    <dbReference type="NCBI Taxonomy" id="1400762"/>
    <lineage>
        <taxon>Eukaryota</taxon>
        <taxon>Fungi</taxon>
        <taxon>Dikarya</taxon>
        <taxon>Basidiomycota</taxon>
        <taxon>Agaricomycotina</taxon>
        <taxon>Agaricomycetes</taxon>
        <taxon>Agaricomycetidae</taxon>
        <taxon>Agaricales</taxon>
        <taxon>Agaricineae</taxon>
        <taxon>Agaricaceae</taxon>
        <taxon>Macrolepiota</taxon>
    </lineage>
</organism>
<protein>
    <submittedName>
        <fullName evidence="13">DUF221-domain-containing protein</fullName>
    </submittedName>
</protein>
<accession>A0A9P5XIV9</accession>
<dbReference type="Pfam" id="PF13967">
    <property type="entry name" value="RSN1_TM"/>
    <property type="match status" value="1"/>
</dbReference>
<comment type="subcellular location">
    <subcellularLocation>
        <location evidence="1">Membrane</location>
        <topology evidence="1">Multi-pass membrane protein</topology>
    </subcellularLocation>
</comment>
<dbReference type="InterPro" id="IPR032880">
    <property type="entry name" value="CSC1/OSCA1-like_N"/>
</dbReference>
<dbReference type="GO" id="GO:0005886">
    <property type="term" value="C:plasma membrane"/>
    <property type="evidence" value="ECO:0007669"/>
    <property type="project" value="TreeGrafter"/>
</dbReference>
<feature type="compositionally biased region" description="Low complexity" evidence="8">
    <location>
        <begin position="1033"/>
        <end position="1051"/>
    </location>
</feature>
<keyword evidence="4 9" id="KW-0812">Transmembrane</keyword>
<proteinExistence type="inferred from homology"/>
<dbReference type="InterPro" id="IPR027815">
    <property type="entry name" value="CSC1/OSCA1-like_cyt"/>
</dbReference>